<name>A0AAV1FIB0_XYRNO</name>
<dbReference type="PANTHER" id="PTHR13814">
    <property type="entry name" value="FETUIN"/>
    <property type="match status" value="1"/>
</dbReference>
<dbReference type="Proteomes" id="UP001178508">
    <property type="component" value="Chromosome 7"/>
</dbReference>
<accession>A0AAV1FIB0</accession>
<feature type="signal peptide" evidence="5">
    <location>
        <begin position="1"/>
        <end position="19"/>
    </location>
</feature>
<reference evidence="7" key="1">
    <citation type="submission" date="2023-08" db="EMBL/GenBank/DDBJ databases">
        <authorList>
            <person name="Alioto T."/>
            <person name="Alioto T."/>
            <person name="Gomez Garrido J."/>
        </authorList>
    </citation>
    <scope>NUCLEOTIDE SEQUENCE</scope>
</reference>
<keyword evidence="3" id="KW-0325">Glycoprotein</keyword>
<dbReference type="Pfam" id="PF00031">
    <property type="entry name" value="Cystatin"/>
    <property type="match status" value="1"/>
</dbReference>
<feature type="region of interest" description="Disordered" evidence="4">
    <location>
        <begin position="329"/>
        <end position="351"/>
    </location>
</feature>
<evidence type="ECO:0000256" key="1">
    <source>
        <dbReference type="ARBA" id="ARBA00022729"/>
    </source>
</evidence>
<dbReference type="InterPro" id="IPR025764">
    <property type="entry name" value="Cystatin_Fetuin_B"/>
</dbReference>
<sequence length="351" mass="38853">MSVYLLVLCMALLQQGGRAKPDPPGCNNPEAVRVAEEALDQINQDQSKGYVLSLKRLYDVSHTPDKEKGGSLYKLTIDVMETMCHITSRKPWKQCEVRGISDVPVYGECEVSAFIDSQVTLHSYSCALREVPGTVVVHQCPDCSTADNVGDPVIKETANLSLQRFNIESGLANYFTLENITKASSEWFSGPAYYVEFTIVETVCSKTTAASELSDCPLMDCQFAHRGFCKGSHRTQEDFDMVFPLGKERLQSRNEVEVKCEIFEPQAALVEEQAHARADSKHTDHQHSNHTHLHPHEHTHSVTPTSDIPVSRPLDSLGTLVYLPAPIRASPAASSCPGPHRHKLGIEKRGL</sequence>
<dbReference type="SUPFAM" id="SSF54403">
    <property type="entry name" value="Cystatin/monellin"/>
    <property type="match status" value="2"/>
</dbReference>
<dbReference type="GO" id="GO:0005576">
    <property type="term" value="C:extracellular region"/>
    <property type="evidence" value="ECO:0007669"/>
    <property type="project" value="TreeGrafter"/>
</dbReference>
<evidence type="ECO:0000259" key="6">
    <source>
        <dbReference type="PROSITE" id="PS51530"/>
    </source>
</evidence>
<dbReference type="GO" id="GO:0004869">
    <property type="term" value="F:cysteine-type endopeptidase inhibitor activity"/>
    <property type="evidence" value="ECO:0007669"/>
    <property type="project" value="InterPro"/>
</dbReference>
<dbReference type="InterPro" id="IPR000010">
    <property type="entry name" value="Cystatin_dom"/>
</dbReference>
<dbReference type="InterPro" id="IPR050735">
    <property type="entry name" value="Kininogen_Fetuin_HRG"/>
</dbReference>
<dbReference type="Pfam" id="PF00666">
    <property type="entry name" value="Cathelicidins"/>
    <property type="match status" value="1"/>
</dbReference>
<evidence type="ECO:0000256" key="5">
    <source>
        <dbReference type="SAM" id="SignalP"/>
    </source>
</evidence>
<evidence type="ECO:0000256" key="4">
    <source>
        <dbReference type="SAM" id="MobiDB-lite"/>
    </source>
</evidence>
<keyword evidence="2" id="KW-1015">Disulfide bond</keyword>
<dbReference type="InterPro" id="IPR046350">
    <property type="entry name" value="Cystatin_sf"/>
</dbReference>
<evidence type="ECO:0000256" key="2">
    <source>
        <dbReference type="ARBA" id="ARBA00023157"/>
    </source>
</evidence>
<gene>
    <name evidence="7" type="ORF">XNOV1_A038837</name>
</gene>
<keyword evidence="1 5" id="KW-0732">Signal</keyword>
<dbReference type="SMART" id="SM00043">
    <property type="entry name" value="CY"/>
    <property type="match status" value="2"/>
</dbReference>
<feature type="chain" id="PRO_5043953888" evidence="5">
    <location>
        <begin position="20"/>
        <end position="351"/>
    </location>
</feature>
<keyword evidence="8" id="KW-1185">Reference proteome</keyword>
<protein>
    <submittedName>
        <fullName evidence="7">Fetuin-B</fullName>
    </submittedName>
</protein>
<feature type="domain" description="Cystatin fetuin-B-type" evidence="6">
    <location>
        <begin position="138"/>
        <end position="256"/>
    </location>
</feature>
<dbReference type="CDD" id="cd00042">
    <property type="entry name" value="CY"/>
    <property type="match status" value="2"/>
</dbReference>
<dbReference type="Gene3D" id="3.10.450.10">
    <property type="match status" value="2"/>
</dbReference>
<evidence type="ECO:0000313" key="7">
    <source>
        <dbReference type="EMBL" id="CAJ1061146.1"/>
    </source>
</evidence>
<dbReference type="PANTHER" id="PTHR13814:SF17">
    <property type="entry name" value="FETUIN-B PRECURSOR"/>
    <property type="match status" value="1"/>
</dbReference>
<organism evidence="7 8">
    <name type="scientific">Xyrichtys novacula</name>
    <name type="common">Pearly razorfish</name>
    <name type="synonym">Hemipteronotus novacula</name>
    <dbReference type="NCBI Taxonomy" id="13765"/>
    <lineage>
        <taxon>Eukaryota</taxon>
        <taxon>Metazoa</taxon>
        <taxon>Chordata</taxon>
        <taxon>Craniata</taxon>
        <taxon>Vertebrata</taxon>
        <taxon>Euteleostomi</taxon>
        <taxon>Actinopterygii</taxon>
        <taxon>Neopterygii</taxon>
        <taxon>Teleostei</taxon>
        <taxon>Neoteleostei</taxon>
        <taxon>Acanthomorphata</taxon>
        <taxon>Eupercaria</taxon>
        <taxon>Labriformes</taxon>
        <taxon>Labridae</taxon>
        <taxon>Xyrichtys</taxon>
    </lineage>
</organism>
<feature type="region of interest" description="Disordered" evidence="4">
    <location>
        <begin position="273"/>
        <end position="308"/>
    </location>
</feature>
<dbReference type="PROSITE" id="PS51530">
    <property type="entry name" value="CYSTATIN_FETUIN_B"/>
    <property type="match status" value="1"/>
</dbReference>
<dbReference type="EMBL" id="OY660870">
    <property type="protein sequence ID" value="CAJ1061146.1"/>
    <property type="molecule type" value="Genomic_DNA"/>
</dbReference>
<evidence type="ECO:0000313" key="8">
    <source>
        <dbReference type="Proteomes" id="UP001178508"/>
    </source>
</evidence>
<proteinExistence type="predicted"/>
<dbReference type="AlphaFoldDB" id="A0AAV1FIB0"/>
<evidence type="ECO:0000256" key="3">
    <source>
        <dbReference type="ARBA" id="ARBA00023180"/>
    </source>
</evidence>
<feature type="compositionally biased region" description="Basic and acidic residues" evidence="4">
    <location>
        <begin position="273"/>
        <end position="287"/>
    </location>
</feature>